<comment type="caution">
    <text evidence="6">The sequence shown here is derived from an EMBL/GenBank/DDBJ whole genome shotgun (WGS) entry which is preliminary data.</text>
</comment>
<keyword evidence="3" id="KW-0964">Secreted</keyword>
<evidence type="ECO:0000256" key="3">
    <source>
        <dbReference type="ARBA" id="ARBA00022525"/>
    </source>
</evidence>
<evidence type="ECO:0000256" key="4">
    <source>
        <dbReference type="ARBA" id="ARBA00023157"/>
    </source>
</evidence>
<protein>
    <submittedName>
        <fullName evidence="6">Uncharacterized protein</fullName>
    </submittedName>
</protein>
<keyword evidence="5" id="KW-0732">Signal</keyword>
<comment type="similarity">
    <text evidence="2">Belongs to the dermatopontin family.</text>
</comment>
<comment type="subcellular location">
    <subcellularLocation>
        <location evidence="1">Secreted</location>
    </subcellularLocation>
</comment>
<dbReference type="Pfam" id="PF14704">
    <property type="entry name" value="DERM"/>
    <property type="match status" value="1"/>
</dbReference>
<evidence type="ECO:0000313" key="6">
    <source>
        <dbReference type="EMBL" id="KAJ8319355.1"/>
    </source>
</evidence>
<feature type="signal peptide" evidence="5">
    <location>
        <begin position="1"/>
        <end position="27"/>
    </location>
</feature>
<gene>
    <name evidence="6" type="ORF">KUTeg_004446</name>
</gene>
<accession>A0ABQ9FQ13</accession>
<dbReference type="Proteomes" id="UP001217089">
    <property type="component" value="Unassembled WGS sequence"/>
</dbReference>
<keyword evidence="4" id="KW-1015">Disulfide bond</keyword>
<organism evidence="6 7">
    <name type="scientific">Tegillarca granosa</name>
    <name type="common">Malaysian cockle</name>
    <name type="synonym">Anadara granosa</name>
    <dbReference type="NCBI Taxonomy" id="220873"/>
    <lineage>
        <taxon>Eukaryota</taxon>
        <taxon>Metazoa</taxon>
        <taxon>Spiralia</taxon>
        <taxon>Lophotrochozoa</taxon>
        <taxon>Mollusca</taxon>
        <taxon>Bivalvia</taxon>
        <taxon>Autobranchia</taxon>
        <taxon>Pteriomorphia</taxon>
        <taxon>Arcoida</taxon>
        <taxon>Arcoidea</taxon>
        <taxon>Arcidae</taxon>
        <taxon>Tegillarca</taxon>
    </lineage>
</organism>
<dbReference type="EMBL" id="JARBDR010000214">
    <property type="protein sequence ID" value="KAJ8319355.1"/>
    <property type="molecule type" value="Genomic_DNA"/>
</dbReference>
<evidence type="ECO:0000256" key="5">
    <source>
        <dbReference type="SAM" id="SignalP"/>
    </source>
</evidence>
<evidence type="ECO:0000256" key="2">
    <source>
        <dbReference type="ARBA" id="ARBA00008712"/>
    </source>
</evidence>
<keyword evidence="7" id="KW-1185">Reference proteome</keyword>
<proteinExistence type="inferred from homology"/>
<evidence type="ECO:0000256" key="1">
    <source>
        <dbReference type="ARBA" id="ARBA00004613"/>
    </source>
</evidence>
<dbReference type="PANTHER" id="PTHR15040:SF1">
    <property type="entry name" value="DERMATOPONTIN-LIKE ISOFORM X1"/>
    <property type="match status" value="1"/>
</dbReference>
<reference evidence="6 7" key="1">
    <citation type="submission" date="2022-12" db="EMBL/GenBank/DDBJ databases">
        <title>Chromosome-level genome of Tegillarca granosa.</title>
        <authorList>
            <person name="Kim J."/>
        </authorList>
    </citation>
    <scope>NUCLEOTIDE SEQUENCE [LARGE SCALE GENOMIC DNA]</scope>
    <source>
        <strain evidence="6">Teg-2019</strain>
        <tissue evidence="6">Adductor muscle</tissue>
    </source>
</reference>
<dbReference type="InterPro" id="IPR026645">
    <property type="entry name" value="Dermatopontin"/>
</dbReference>
<feature type="chain" id="PRO_5045868644" evidence="5">
    <location>
        <begin position="28"/>
        <end position="180"/>
    </location>
</feature>
<evidence type="ECO:0000313" key="7">
    <source>
        <dbReference type="Proteomes" id="UP001217089"/>
    </source>
</evidence>
<sequence length="180" mass="20992">MTLYNIAIMNCLLKLLAIVCLVELAYGWKSDLMKPFTAKCAKGGVISRIASAHSSHIQDRVYSFQCKKSSKNPRICGWRGYLNKFDGWIIYVCPNGGVASGLHSYFSHRYKDRRWKVYCCRSWIRKPVDCKWSKWLNGVTEEYYDYHVPPHHAIHGIECGSFWFADFKAGEKSRFENVWF</sequence>
<name>A0ABQ9FQ13_TEGGR</name>
<dbReference type="PANTHER" id="PTHR15040">
    <property type="entry name" value="DERMATOPONTIN-RELATED"/>
    <property type="match status" value="1"/>
</dbReference>